<dbReference type="InterPro" id="IPR036397">
    <property type="entry name" value="RNaseH_sf"/>
</dbReference>
<dbReference type="InterPro" id="IPR034922">
    <property type="entry name" value="REX1-like_exo"/>
</dbReference>
<keyword evidence="7" id="KW-0378">Hydrolase</keyword>
<dbReference type="SUPFAM" id="SSF53098">
    <property type="entry name" value="Ribonuclease H-like"/>
    <property type="match status" value="1"/>
</dbReference>
<dbReference type="Gene3D" id="3.30.420.10">
    <property type="entry name" value="Ribonuclease H-like superfamily/Ribonuclease H"/>
    <property type="match status" value="1"/>
</dbReference>
<comment type="function">
    <text evidence="10">3' to 5' exoribonuclease required for proper 3' end maturation of MRP RNA and of the U5L snRNA.</text>
</comment>
<evidence type="ECO:0000256" key="2">
    <source>
        <dbReference type="ARBA" id="ARBA00004496"/>
    </source>
</evidence>
<keyword evidence="4" id="KW-0963">Cytoplasm</keyword>
<feature type="domain" description="Exonuclease" evidence="12">
    <location>
        <begin position="248"/>
        <end position="405"/>
    </location>
</feature>
<evidence type="ECO:0000256" key="8">
    <source>
        <dbReference type="ARBA" id="ARBA00022839"/>
    </source>
</evidence>
<evidence type="ECO:0000256" key="6">
    <source>
        <dbReference type="ARBA" id="ARBA00022722"/>
    </source>
</evidence>
<gene>
    <name evidence="13" type="ORF">CANARDRAFT_201241</name>
</gene>
<dbReference type="EMBL" id="KV453857">
    <property type="protein sequence ID" value="ODV84341.1"/>
    <property type="molecule type" value="Genomic_DNA"/>
</dbReference>
<dbReference type="GO" id="GO:0006364">
    <property type="term" value="P:rRNA processing"/>
    <property type="evidence" value="ECO:0007669"/>
    <property type="project" value="UniProtKB-KW"/>
</dbReference>
<dbReference type="PANTHER" id="PTHR12801:SF118">
    <property type="entry name" value="RNA EXONUCLEASE 3"/>
    <property type="match status" value="1"/>
</dbReference>
<keyword evidence="8" id="KW-0269">Exonuclease</keyword>
<evidence type="ECO:0000256" key="11">
    <source>
        <dbReference type="ARBA" id="ARBA00039985"/>
    </source>
</evidence>
<proteinExistence type="inferred from homology"/>
<dbReference type="CDD" id="cd06145">
    <property type="entry name" value="REX1_like"/>
    <property type="match status" value="1"/>
</dbReference>
<evidence type="ECO:0000256" key="7">
    <source>
        <dbReference type="ARBA" id="ARBA00022801"/>
    </source>
</evidence>
<evidence type="ECO:0000256" key="4">
    <source>
        <dbReference type="ARBA" id="ARBA00022490"/>
    </source>
</evidence>
<evidence type="ECO:0000313" key="13">
    <source>
        <dbReference type="EMBL" id="ODV84341.1"/>
    </source>
</evidence>
<dbReference type="PANTHER" id="PTHR12801">
    <property type="entry name" value="RNA EXONUCLEASE REXO1 / RECO3 FAMILY MEMBER-RELATED"/>
    <property type="match status" value="1"/>
</dbReference>
<evidence type="ECO:0000313" key="14">
    <source>
        <dbReference type="Proteomes" id="UP000094801"/>
    </source>
</evidence>
<evidence type="ECO:0000256" key="5">
    <source>
        <dbReference type="ARBA" id="ARBA00022552"/>
    </source>
</evidence>
<dbReference type="Proteomes" id="UP000094801">
    <property type="component" value="Unassembled WGS sequence"/>
</dbReference>
<keyword evidence="9" id="KW-0539">Nucleus</keyword>
<dbReference type="InterPro" id="IPR047021">
    <property type="entry name" value="REXO1/3/4-like"/>
</dbReference>
<accession>A0A1E4SXX6</accession>
<dbReference type="OrthoDB" id="3996471at2759"/>
<dbReference type="GO" id="GO:0003676">
    <property type="term" value="F:nucleic acid binding"/>
    <property type="evidence" value="ECO:0007669"/>
    <property type="project" value="InterPro"/>
</dbReference>
<comment type="subcellular location">
    <subcellularLocation>
        <location evidence="2">Cytoplasm</location>
    </subcellularLocation>
    <subcellularLocation>
        <location evidence="1">Nucleus</location>
    </subcellularLocation>
</comment>
<dbReference type="GO" id="GO:0005634">
    <property type="term" value="C:nucleus"/>
    <property type="evidence" value="ECO:0007669"/>
    <property type="project" value="UniProtKB-SubCell"/>
</dbReference>
<evidence type="ECO:0000256" key="3">
    <source>
        <dbReference type="ARBA" id="ARBA00006357"/>
    </source>
</evidence>
<dbReference type="GO" id="GO:0005737">
    <property type="term" value="C:cytoplasm"/>
    <property type="evidence" value="ECO:0007669"/>
    <property type="project" value="UniProtKB-SubCell"/>
</dbReference>
<organism evidence="13 14">
    <name type="scientific">[Candida] arabinofermentans NRRL YB-2248</name>
    <dbReference type="NCBI Taxonomy" id="983967"/>
    <lineage>
        <taxon>Eukaryota</taxon>
        <taxon>Fungi</taxon>
        <taxon>Dikarya</taxon>
        <taxon>Ascomycota</taxon>
        <taxon>Saccharomycotina</taxon>
        <taxon>Pichiomycetes</taxon>
        <taxon>Pichiales</taxon>
        <taxon>Pichiaceae</taxon>
        <taxon>Ogataea</taxon>
        <taxon>Ogataea/Candida clade</taxon>
    </lineage>
</organism>
<keyword evidence="14" id="KW-1185">Reference proteome</keyword>
<evidence type="ECO:0000256" key="10">
    <source>
        <dbReference type="ARBA" id="ARBA00037201"/>
    </source>
</evidence>
<sequence>MKRQLLNEANPLILAPRQVLPFAPLRHDERLHYLKLLQSQYKKFNYDNDISRSIEKEYDIAKTSKSKMEYMNNIKRYMYQLLKEGEQKTPVKGETSKKQKIETQLTIFDKLNGLCIPKETLKRHQFVMEVPEPEKYPDMIECAHCRIMFSISKEYARDSQPKAKTRCKFHPGKIKVTLNSSLKKYNKEYANRYYICCNEIPGSSEGCQSLSKHVFKLNSPSYLQYRKPFNLISELPDIMDALYDPSSPAVGLDCEMCYTSKGFELMKLSIVSFPDANLILDEIVKPEGEVIDLNSHVSGVNSIPDDAMTFNEVMALLAQITDIDTVIIGHGLENDLNVLRIIYPKIVDTAILYSENTVDPRRKDSLKQLAWRFLSKNIQAAEHDSTEDAIIPMKIVLQRLNVKPKVGM</sequence>
<dbReference type="AlphaFoldDB" id="A0A1E4SXX6"/>
<evidence type="ECO:0000259" key="12">
    <source>
        <dbReference type="SMART" id="SM00479"/>
    </source>
</evidence>
<comment type="similarity">
    <text evidence="3">Belongs to the REXO1/REXO3 family.</text>
</comment>
<evidence type="ECO:0000256" key="1">
    <source>
        <dbReference type="ARBA" id="ARBA00004123"/>
    </source>
</evidence>
<evidence type="ECO:0000256" key="9">
    <source>
        <dbReference type="ARBA" id="ARBA00023242"/>
    </source>
</evidence>
<dbReference type="GO" id="GO:0004527">
    <property type="term" value="F:exonuclease activity"/>
    <property type="evidence" value="ECO:0007669"/>
    <property type="project" value="UniProtKB-KW"/>
</dbReference>
<keyword evidence="6" id="KW-0540">Nuclease</keyword>
<name>A0A1E4SXX6_9ASCO</name>
<dbReference type="InterPro" id="IPR013520">
    <property type="entry name" value="Ribonucl_H"/>
</dbReference>
<keyword evidence="5" id="KW-0698">rRNA processing</keyword>
<dbReference type="STRING" id="983967.A0A1E4SXX6"/>
<dbReference type="InterPro" id="IPR012337">
    <property type="entry name" value="RNaseH-like_sf"/>
</dbReference>
<reference evidence="14" key="1">
    <citation type="submission" date="2016-04" db="EMBL/GenBank/DDBJ databases">
        <title>Comparative genomics of biotechnologically important yeasts.</title>
        <authorList>
            <consortium name="DOE Joint Genome Institute"/>
            <person name="Riley R."/>
            <person name="Haridas S."/>
            <person name="Wolfe K.H."/>
            <person name="Lopes M.R."/>
            <person name="Hittinger C.T."/>
            <person name="Goker M."/>
            <person name="Salamov A."/>
            <person name="Wisecaver J."/>
            <person name="Long T.M."/>
            <person name="Aerts A.L."/>
            <person name="Barry K."/>
            <person name="Choi C."/>
            <person name="Clum A."/>
            <person name="Coughlan A.Y."/>
            <person name="Deshpande S."/>
            <person name="Douglass A.P."/>
            <person name="Hanson S.J."/>
            <person name="Klenk H.-P."/>
            <person name="Labutti K."/>
            <person name="Lapidus A."/>
            <person name="Lindquist E."/>
            <person name="Lipzen A."/>
            <person name="Meier-Kolthoff J.P."/>
            <person name="Ohm R.A."/>
            <person name="Otillar R.P."/>
            <person name="Pangilinan J."/>
            <person name="Peng Y."/>
            <person name="Rokas A."/>
            <person name="Rosa C.A."/>
            <person name="Scheuner C."/>
            <person name="Sibirny A.A."/>
            <person name="Slot J.C."/>
            <person name="Stielow J.B."/>
            <person name="Sun H."/>
            <person name="Kurtzman C.P."/>
            <person name="Blackwell M."/>
            <person name="Grigoriev I.V."/>
            <person name="Jeffries T.W."/>
        </authorList>
    </citation>
    <scope>NUCLEOTIDE SEQUENCE [LARGE SCALE GENOMIC DNA]</scope>
    <source>
        <strain evidence="14">NRRL YB-2248</strain>
    </source>
</reference>
<protein>
    <recommendedName>
        <fullName evidence="11">RNA exonuclease 3</fullName>
    </recommendedName>
</protein>
<dbReference type="SMART" id="SM00479">
    <property type="entry name" value="EXOIII"/>
    <property type="match status" value="1"/>
</dbReference>